<accession>D5ECF9</accession>
<proteinExistence type="predicted"/>
<keyword evidence="1" id="KW-0285">Flavoprotein</keyword>
<dbReference type="RefSeq" id="WP_013047507.1">
    <property type="nucleotide sequence ID" value="NC_014011.1"/>
</dbReference>
<reference evidence="5 6" key="1">
    <citation type="journal article" date="2010" name="Stand. Genomic Sci.">
        <title>Complete genome sequence of Aminobacterium colombiense type strain (ALA-1).</title>
        <authorList>
            <person name="Chertkov O."/>
            <person name="Sikorski J."/>
            <person name="Brambilla E."/>
            <person name="Lapidus A."/>
            <person name="Copeland A."/>
            <person name="Glavina Del Rio T."/>
            <person name="Nolan M."/>
            <person name="Lucas S."/>
            <person name="Tice H."/>
            <person name="Cheng J.F."/>
            <person name="Han C."/>
            <person name="Detter J.C."/>
            <person name="Bruce D."/>
            <person name="Tapia R."/>
            <person name="Goodwin L."/>
            <person name="Pitluck S."/>
            <person name="Liolios K."/>
            <person name="Ivanova N."/>
            <person name="Mavromatis K."/>
            <person name="Ovchinnikova G."/>
            <person name="Pati A."/>
            <person name="Chen A."/>
            <person name="Palaniappan K."/>
            <person name="Land M."/>
            <person name="Hauser L."/>
            <person name="Chang Y.J."/>
            <person name="Jeffries C.D."/>
            <person name="Spring S."/>
            <person name="Rohde M."/>
            <person name="Goker M."/>
            <person name="Bristow J."/>
            <person name="Eisen J.A."/>
            <person name="Markowitz V."/>
            <person name="Hugenholtz P."/>
            <person name="Kyrpides N.C."/>
            <person name="Klenk H.P."/>
        </authorList>
    </citation>
    <scope>NUCLEOTIDE SEQUENCE [LARGE SCALE GENOMIC DNA]</scope>
    <source>
        <strain evidence="6">DSM 12261 / ALA-1</strain>
    </source>
</reference>
<dbReference type="InterPro" id="IPR036188">
    <property type="entry name" value="FAD/NAD-bd_sf"/>
</dbReference>
<evidence type="ECO:0000256" key="2">
    <source>
        <dbReference type="ARBA" id="ARBA00023002"/>
    </source>
</evidence>
<sequence length="460" mass="50269">MKYDVIIVGSGPAGVFAAMELVKSDKKVLILDKGKLIKERKCPILEGLSPVCVNCNSCNIVSGWGGAGTASDGKLTLTTGFGGNLEECIGEDALENMIRYVDDTFVSFGADKKYYEPTGEIVKDTIQKAASRGIKIIPARIRHIGTDASRMVLNNMYEELKEKCDILMNTEVKEVVVHSGVVEGVVLKDGQEINSEYVILAPGREGSSWLEGIVNKYNLPIASMPVDIGVRVEVSDSICQDLTKHFYEVKCLYNTPTFDDRCRTFCMNPSGFVVHEYNKAHDLVTVNGHSLKNVKSKNTNFAILVTKNFTQPFNDPIGYATHIAKLANMLAGGGILLQRLGDLRDGRRSTEARITRGMVKPTAQAQPGDLSLVLPHRFLIDVVEFIEALNIIMPGINMNDTLLYGVEIKLYSLRLELKETLETPAIRNLYMAGDGAGVSRGIIQAASSGVVAARSILYQG</sequence>
<name>D5ECF9_AMICL</name>
<organism evidence="5 6">
    <name type="scientific">Aminobacterium colombiense (strain DSM 12261 / ALA-1)</name>
    <dbReference type="NCBI Taxonomy" id="572547"/>
    <lineage>
        <taxon>Bacteria</taxon>
        <taxon>Thermotogati</taxon>
        <taxon>Synergistota</taxon>
        <taxon>Synergistia</taxon>
        <taxon>Synergistales</taxon>
        <taxon>Aminobacteriaceae</taxon>
        <taxon>Aminobacterium</taxon>
    </lineage>
</organism>
<dbReference type="HOGENOM" id="CLU_046973_1_0_0"/>
<dbReference type="InterPro" id="IPR049516">
    <property type="entry name" value="FAD-depend_C"/>
</dbReference>
<evidence type="ECO:0000313" key="5">
    <source>
        <dbReference type="EMBL" id="ADE56241.1"/>
    </source>
</evidence>
<dbReference type="OrthoDB" id="9762921at2"/>
<dbReference type="PANTHER" id="PTHR43106">
    <property type="entry name" value="DEHYDROGENASE-RELATED"/>
    <property type="match status" value="1"/>
</dbReference>
<keyword evidence="2" id="KW-0560">Oxidoreductase</keyword>
<evidence type="ECO:0000313" key="6">
    <source>
        <dbReference type="Proteomes" id="UP000002366"/>
    </source>
</evidence>
<dbReference type="SUPFAM" id="SSF51905">
    <property type="entry name" value="FAD/NAD(P)-binding domain"/>
    <property type="match status" value="1"/>
</dbReference>
<evidence type="ECO:0000256" key="1">
    <source>
        <dbReference type="ARBA" id="ARBA00022630"/>
    </source>
</evidence>
<dbReference type="Pfam" id="PF21688">
    <property type="entry name" value="FAD-depend_C"/>
    <property type="match status" value="1"/>
</dbReference>
<dbReference type="PIRSF" id="PIRSF038984">
    <property type="entry name" value="FAD_binding_protein"/>
    <property type="match status" value="1"/>
</dbReference>
<dbReference type="Proteomes" id="UP000002366">
    <property type="component" value="Chromosome"/>
</dbReference>
<feature type="domain" description="FAD-dependent oxidoreductase 2 FAD-binding" evidence="3">
    <location>
        <begin position="4"/>
        <end position="35"/>
    </location>
</feature>
<protein>
    <submittedName>
        <fullName evidence="5">Glucose-inhibited division protein A</fullName>
    </submittedName>
</protein>
<dbReference type="Pfam" id="PF00890">
    <property type="entry name" value="FAD_binding_2"/>
    <property type="match status" value="1"/>
</dbReference>
<dbReference type="KEGG" id="aco:Amico_0093"/>
<evidence type="ECO:0000259" key="3">
    <source>
        <dbReference type="Pfam" id="PF00890"/>
    </source>
</evidence>
<dbReference type="InterPro" id="IPR003953">
    <property type="entry name" value="FAD-dep_OxRdtase_2_FAD-bd"/>
</dbReference>
<dbReference type="GO" id="GO:0016491">
    <property type="term" value="F:oxidoreductase activity"/>
    <property type="evidence" value="ECO:0007669"/>
    <property type="project" value="UniProtKB-KW"/>
</dbReference>
<dbReference type="Gene3D" id="3.50.50.60">
    <property type="entry name" value="FAD/NAD(P)-binding domain"/>
    <property type="match status" value="2"/>
</dbReference>
<gene>
    <name evidence="5" type="ordered locus">Amico_0093</name>
</gene>
<dbReference type="PANTHER" id="PTHR43106:SF1">
    <property type="entry name" value="DEHYDROGENASE-RELATED"/>
    <property type="match status" value="1"/>
</dbReference>
<dbReference type="eggNOG" id="COG2509">
    <property type="taxonomic scope" value="Bacteria"/>
</dbReference>
<dbReference type="InterPro" id="IPR028348">
    <property type="entry name" value="FAD-binding_protein"/>
</dbReference>
<evidence type="ECO:0000259" key="4">
    <source>
        <dbReference type="Pfam" id="PF21688"/>
    </source>
</evidence>
<dbReference type="EMBL" id="CP001997">
    <property type="protein sequence ID" value="ADE56241.1"/>
    <property type="molecule type" value="Genomic_DNA"/>
</dbReference>
<feature type="domain" description="FAD-dependent protein C-terminal" evidence="4">
    <location>
        <begin position="260"/>
        <end position="408"/>
    </location>
</feature>
<dbReference type="AlphaFoldDB" id="D5ECF9"/>
<keyword evidence="6" id="KW-1185">Reference proteome</keyword>